<keyword evidence="5" id="KW-0677">Repeat</keyword>
<organism evidence="10 11">
    <name type="scientific">Strongyloides papillosus</name>
    <name type="common">Intestinal threadworm</name>
    <dbReference type="NCBI Taxonomy" id="174720"/>
    <lineage>
        <taxon>Eukaryota</taxon>
        <taxon>Metazoa</taxon>
        <taxon>Ecdysozoa</taxon>
        <taxon>Nematoda</taxon>
        <taxon>Chromadorea</taxon>
        <taxon>Rhabditida</taxon>
        <taxon>Tylenchina</taxon>
        <taxon>Panagrolaimomorpha</taxon>
        <taxon>Strongyloidoidea</taxon>
        <taxon>Strongyloididae</taxon>
        <taxon>Strongyloides</taxon>
    </lineage>
</organism>
<evidence type="ECO:0000256" key="9">
    <source>
        <dbReference type="SAM" id="Phobius"/>
    </source>
</evidence>
<feature type="transmembrane region" description="Helical" evidence="9">
    <location>
        <begin position="216"/>
        <end position="234"/>
    </location>
</feature>
<dbReference type="Gene3D" id="1.50.40.10">
    <property type="entry name" value="Mitochondrial carrier domain"/>
    <property type="match status" value="1"/>
</dbReference>
<dbReference type="PRINTS" id="PR00926">
    <property type="entry name" value="MITOCARRIER"/>
</dbReference>
<dbReference type="Proteomes" id="UP000046392">
    <property type="component" value="Unplaced"/>
</dbReference>
<proteinExistence type="inferred from homology"/>
<dbReference type="WBParaSite" id="SPAL_0000301600.1">
    <property type="protein sequence ID" value="SPAL_0000301600.1"/>
    <property type="gene ID" value="SPAL_0000301600"/>
</dbReference>
<evidence type="ECO:0000313" key="10">
    <source>
        <dbReference type="Proteomes" id="UP000046392"/>
    </source>
</evidence>
<dbReference type="PANTHER" id="PTHR24089">
    <property type="entry name" value="SOLUTE CARRIER FAMILY 25"/>
    <property type="match status" value="1"/>
</dbReference>
<dbReference type="InterPro" id="IPR002067">
    <property type="entry name" value="MCP"/>
</dbReference>
<evidence type="ECO:0000256" key="5">
    <source>
        <dbReference type="ARBA" id="ARBA00022737"/>
    </source>
</evidence>
<dbReference type="PROSITE" id="PS50920">
    <property type="entry name" value="SOLCAR"/>
    <property type="match status" value="3"/>
</dbReference>
<name>A0A0N5BAE6_STREA</name>
<feature type="transmembrane region" description="Helical" evidence="9">
    <location>
        <begin position="173"/>
        <end position="196"/>
    </location>
</feature>
<dbReference type="GO" id="GO:0055085">
    <property type="term" value="P:transmembrane transport"/>
    <property type="evidence" value="ECO:0007669"/>
    <property type="project" value="InterPro"/>
</dbReference>
<sequence length="305" mass="34170">MKKIDLFMALSDQKKQFHTYAPIIASALSGGIAGAIAKTVIAPLDRTKINFQVSRRKKYSTCKAFRFIGKTYQNEGFRAIFRGNSATMLRVIPYAAFQYASYEEYKKLLGVDKDNIKTPVKRFLAGSCAATTATCLTFPIDTLKAWLSTISKNEYHGIIDLCKKKYNLHGIEVFYRGIIPAIVGVIPYAGSSFFMYETLKLQYKEKFKSDPPVLCLTIFGGIGGIIGQTTSYPFDIVRRRMQTGKIPKNQSMWKSLKIIIKNEGIIGGIFKGLSMNWIKGPLGVGVSLTSYDVIHLEMKKLLHVK</sequence>
<feature type="repeat" description="Solcar" evidence="7">
    <location>
        <begin position="117"/>
        <end position="202"/>
    </location>
</feature>
<comment type="similarity">
    <text evidence="2 8">Belongs to the mitochondrial carrier (TC 2.A.29) family.</text>
</comment>
<dbReference type="InterPro" id="IPR023395">
    <property type="entry name" value="MCP_dom_sf"/>
</dbReference>
<feature type="repeat" description="Solcar" evidence="7">
    <location>
        <begin position="21"/>
        <end position="108"/>
    </location>
</feature>
<dbReference type="SUPFAM" id="SSF103506">
    <property type="entry name" value="Mitochondrial carrier"/>
    <property type="match status" value="1"/>
</dbReference>
<keyword evidence="10" id="KW-1185">Reference proteome</keyword>
<accession>A0A0N5BAE6</accession>
<evidence type="ECO:0000256" key="2">
    <source>
        <dbReference type="ARBA" id="ARBA00006375"/>
    </source>
</evidence>
<protein>
    <submittedName>
        <fullName evidence="11">Mitochondrial carrier protein</fullName>
    </submittedName>
</protein>
<dbReference type="AlphaFoldDB" id="A0A0N5BAE6"/>
<reference evidence="11" key="1">
    <citation type="submission" date="2017-02" db="UniProtKB">
        <authorList>
            <consortium name="WormBaseParasite"/>
        </authorList>
    </citation>
    <scope>IDENTIFICATION</scope>
</reference>
<evidence type="ECO:0000256" key="7">
    <source>
        <dbReference type="PROSITE-ProRule" id="PRU00282"/>
    </source>
</evidence>
<dbReference type="STRING" id="174720.A0A0N5BAE6"/>
<dbReference type="InterPro" id="IPR018108">
    <property type="entry name" value="MCP_transmembrane"/>
</dbReference>
<dbReference type="Pfam" id="PF00153">
    <property type="entry name" value="Mito_carr"/>
    <property type="match status" value="3"/>
</dbReference>
<evidence type="ECO:0000256" key="8">
    <source>
        <dbReference type="RuleBase" id="RU000488"/>
    </source>
</evidence>
<keyword evidence="9" id="KW-1133">Transmembrane helix</keyword>
<evidence type="ECO:0000256" key="3">
    <source>
        <dbReference type="ARBA" id="ARBA00022448"/>
    </source>
</evidence>
<keyword evidence="4 7" id="KW-0812">Transmembrane</keyword>
<evidence type="ECO:0000256" key="4">
    <source>
        <dbReference type="ARBA" id="ARBA00022692"/>
    </source>
</evidence>
<comment type="subcellular location">
    <subcellularLocation>
        <location evidence="1">Membrane</location>
        <topology evidence="1">Multi-pass membrane protein</topology>
    </subcellularLocation>
</comment>
<feature type="transmembrane region" description="Helical" evidence="9">
    <location>
        <begin position="20"/>
        <end position="41"/>
    </location>
</feature>
<evidence type="ECO:0000256" key="6">
    <source>
        <dbReference type="ARBA" id="ARBA00023136"/>
    </source>
</evidence>
<keyword evidence="3 8" id="KW-0813">Transport</keyword>
<dbReference type="GO" id="GO:0016020">
    <property type="term" value="C:membrane"/>
    <property type="evidence" value="ECO:0007669"/>
    <property type="project" value="UniProtKB-SubCell"/>
</dbReference>
<evidence type="ECO:0000313" key="11">
    <source>
        <dbReference type="WBParaSite" id="SPAL_0000301600.1"/>
    </source>
</evidence>
<feature type="repeat" description="Solcar" evidence="7">
    <location>
        <begin position="211"/>
        <end position="297"/>
    </location>
</feature>
<evidence type="ECO:0000256" key="1">
    <source>
        <dbReference type="ARBA" id="ARBA00004141"/>
    </source>
</evidence>
<keyword evidence="6 7" id="KW-0472">Membrane</keyword>